<proteinExistence type="predicted"/>
<protein>
    <recommendedName>
        <fullName evidence="3">DUF937 domain-containing protein</fullName>
    </recommendedName>
</protein>
<evidence type="ECO:0000313" key="2">
    <source>
        <dbReference type="Proteomes" id="UP000010472"/>
    </source>
</evidence>
<dbReference type="RefSeq" id="WP_015205065.1">
    <property type="nucleotide sequence ID" value="NC_019753.1"/>
</dbReference>
<dbReference type="eggNOG" id="COG5403">
    <property type="taxonomic scope" value="Bacteria"/>
</dbReference>
<dbReference type="OrthoDB" id="530933at2"/>
<gene>
    <name evidence="1" type="ORF">Cri9333_4178</name>
</gene>
<dbReference type="Proteomes" id="UP000010472">
    <property type="component" value="Chromosome"/>
</dbReference>
<dbReference type="Pfam" id="PF06078">
    <property type="entry name" value="DUF937"/>
    <property type="match status" value="2"/>
</dbReference>
<keyword evidence="2" id="KW-1185">Reference proteome</keyword>
<dbReference type="InterPro" id="IPR009282">
    <property type="entry name" value="DUF937"/>
</dbReference>
<reference evidence="1 2" key="1">
    <citation type="submission" date="2012-06" db="EMBL/GenBank/DDBJ databases">
        <title>Finished chromosome of genome of Crinalium epipsammum PCC 9333.</title>
        <authorList>
            <consortium name="US DOE Joint Genome Institute"/>
            <person name="Gugger M."/>
            <person name="Coursin T."/>
            <person name="Rippka R."/>
            <person name="Tandeau De Marsac N."/>
            <person name="Huntemann M."/>
            <person name="Wei C.-L."/>
            <person name="Han J."/>
            <person name="Detter J.C."/>
            <person name="Han C."/>
            <person name="Tapia R."/>
            <person name="Davenport K."/>
            <person name="Daligault H."/>
            <person name="Erkkila T."/>
            <person name="Gu W."/>
            <person name="Munk A.C.C."/>
            <person name="Teshima H."/>
            <person name="Xu Y."/>
            <person name="Chain P."/>
            <person name="Chen A."/>
            <person name="Krypides N."/>
            <person name="Mavromatis K."/>
            <person name="Markowitz V."/>
            <person name="Szeto E."/>
            <person name="Ivanova N."/>
            <person name="Mikhailova N."/>
            <person name="Ovchinnikova G."/>
            <person name="Pagani I."/>
            <person name="Pati A."/>
            <person name="Goodwin L."/>
            <person name="Peters L."/>
            <person name="Pitluck S."/>
            <person name="Woyke T."/>
            <person name="Kerfeld C."/>
        </authorList>
    </citation>
    <scope>NUCLEOTIDE SEQUENCE [LARGE SCALE GENOMIC DNA]</scope>
    <source>
        <strain evidence="1 2">PCC 9333</strain>
    </source>
</reference>
<evidence type="ECO:0008006" key="3">
    <source>
        <dbReference type="Google" id="ProtNLM"/>
    </source>
</evidence>
<dbReference type="STRING" id="1173022.Cri9333_4178"/>
<organism evidence="1 2">
    <name type="scientific">Crinalium epipsammum PCC 9333</name>
    <dbReference type="NCBI Taxonomy" id="1173022"/>
    <lineage>
        <taxon>Bacteria</taxon>
        <taxon>Bacillati</taxon>
        <taxon>Cyanobacteriota</taxon>
        <taxon>Cyanophyceae</taxon>
        <taxon>Gomontiellales</taxon>
        <taxon>Gomontiellaceae</taxon>
        <taxon>Crinalium</taxon>
    </lineage>
</organism>
<sequence length="173" mass="18333">MTFFSQILGALQNSDQAASSGQVASILSTVDQVSDSYGTDRNTTQSALSIVGNYVRSALQQKRDTEGSEQAQSIVNQYSGSYPNPQAVNSVFSPDQTNGVIDAVAQKTGLNPQMIQQMLPILVPIVLNMLQTGTNAQSPQGGNPVLNAFLDADHDGDVDISDAMHLAARHLSP</sequence>
<dbReference type="HOGENOM" id="CLU_1523680_0_0_3"/>
<accession>K9W677</accession>
<evidence type="ECO:0000313" key="1">
    <source>
        <dbReference type="EMBL" id="AFZ14970.1"/>
    </source>
</evidence>
<dbReference type="AlphaFoldDB" id="K9W677"/>
<dbReference type="PATRIC" id="fig|1173022.3.peg.4516"/>
<dbReference type="EMBL" id="CP003620">
    <property type="protein sequence ID" value="AFZ14970.1"/>
    <property type="molecule type" value="Genomic_DNA"/>
</dbReference>
<dbReference type="KEGG" id="cep:Cri9333_4178"/>
<name>K9W677_9CYAN</name>